<dbReference type="GeneID" id="30172617"/>
<dbReference type="OrthoDB" id="2564491at2759"/>
<dbReference type="AlphaFoldDB" id="A0A1B9I2H5"/>
<reference evidence="2" key="4">
    <citation type="submission" date="2024-02" db="EMBL/GenBank/DDBJ databases">
        <title>Comparative genomics of Cryptococcus and Kwoniella reveals pathogenesis evolution and contrasting modes of karyotype evolution via chromosome fusion or intercentromeric recombination.</title>
        <authorList>
            <person name="Coelho M.A."/>
            <person name="David-Palma M."/>
            <person name="Shea T."/>
            <person name="Bowers K."/>
            <person name="McGinley-Smith S."/>
            <person name="Mohammad A.W."/>
            <person name="Gnirke A."/>
            <person name="Yurkov A.M."/>
            <person name="Nowrousian M."/>
            <person name="Sun S."/>
            <person name="Cuomo C.A."/>
            <person name="Heitman J."/>
        </authorList>
    </citation>
    <scope>NUCLEOTIDE SEQUENCE</scope>
    <source>
        <strain evidence="2">CBS 10737</strain>
    </source>
</reference>
<reference evidence="2" key="2">
    <citation type="submission" date="2013-07" db="EMBL/GenBank/DDBJ databases">
        <authorList>
            <consortium name="The Broad Institute Genome Sequencing Platform"/>
            <person name="Cuomo C."/>
            <person name="Litvintseva A."/>
            <person name="Chen Y."/>
            <person name="Heitman J."/>
            <person name="Sun S."/>
            <person name="Springer D."/>
            <person name="Dromer F."/>
            <person name="Young S.K."/>
            <person name="Zeng Q."/>
            <person name="Gargeya S."/>
            <person name="Fitzgerald M."/>
            <person name="Abouelleil A."/>
            <person name="Alvarado L."/>
            <person name="Berlin A.M."/>
            <person name="Chapman S.B."/>
            <person name="Dewar J."/>
            <person name="Goldberg J."/>
            <person name="Griggs A."/>
            <person name="Gujja S."/>
            <person name="Hansen M."/>
            <person name="Howarth C."/>
            <person name="Imamovic A."/>
            <person name="Larimer J."/>
            <person name="McCowan C."/>
            <person name="Murphy C."/>
            <person name="Pearson M."/>
            <person name="Priest M."/>
            <person name="Roberts A."/>
            <person name="Saif S."/>
            <person name="Shea T."/>
            <person name="Sykes S."/>
            <person name="Wortman J."/>
            <person name="Nusbaum C."/>
            <person name="Birren B."/>
        </authorList>
    </citation>
    <scope>NUCLEOTIDE SEQUENCE</scope>
    <source>
        <strain evidence="2">CBS 10737</strain>
    </source>
</reference>
<evidence type="ECO:0000313" key="3">
    <source>
        <dbReference type="Proteomes" id="UP000094020"/>
    </source>
</evidence>
<gene>
    <name evidence="1" type="ORF">I206_04248</name>
    <name evidence="2" type="ORF">I206_104177</name>
</gene>
<evidence type="ECO:0000313" key="2">
    <source>
        <dbReference type="EMBL" id="WWC70227.1"/>
    </source>
</evidence>
<dbReference type="EMBL" id="KI894011">
    <property type="protein sequence ID" value="OCF49724.1"/>
    <property type="molecule type" value="Genomic_DNA"/>
</dbReference>
<sequence length="393" mass="45067">MSRPLPLPLSISALLASSSNSNSDTPGSKTYFDSLTYILGPLPPTSPLHLSLNYLDLIDQQPLNQINFTIKQQQVENGQGKGKGKRKFDERYKEENENNNNFIIREIREREKILIITGPKGNYVDDIQEEDEDIFREITGNLGILKKLKRIDIRHCSTSKHLKLLLTLLTESDSRLNKISNQPHHLESTPSLIILWDIANMLMRKEVIDENEPPRFNQDEGMPVGDDESLSHQEELNISEKKFKSDTCLSDYMDLMNITKATLDHLNTLHPSDPPTRLIILEPSLNALSSLPILPPLTSENEDPKMPKSARERKIPIIDGARWLFGKDSIGIIHQLSGEADVSTSYYSLTLDRDKSTSYQMRRKKYPKAHHSVAEFELEKDRPMGWRWEWVYP</sequence>
<evidence type="ECO:0000313" key="1">
    <source>
        <dbReference type="EMBL" id="OCF49724.1"/>
    </source>
</evidence>
<dbReference type="STRING" id="1296096.A0A1B9I2H5"/>
<dbReference type="RefSeq" id="XP_019010943.1">
    <property type="nucleotide sequence ID" value="XM_019155985.1"/>
</dbReference>
<proteinExistence type="predicted"/>
<accession>A0A1B9I2H5</accession>
<reference evidence="1" key="1">
    <citation type="submission" date="2013-07" db="EMBL/GenBank/DDBJ databases">
        <title>The Genome Sequence of Cryptococcus pinus CBS10737.</title>
        <authorList>
            <consortium name="The Broad Institute Genome Sequencing Platform"/>
            <person name="Cuomo C."/>
            <person name="Litvintseva A."/>
            <person name="Chen Y."/>
            <person name="Heitman J."/>
            <person name="Sun S."/>
            <person name="Springer D."/>
            <person name="Dromer F."/>
            <person name="Young S.K."/>
            <person name="Zeng Q."/>
            <person name="Gargeya S."/>
            <person name="Fitzgerald M."/>
            <person name="Abouelleil A."/>
            <person name="Alvarado L."/>
            <person name="Berlin A.M."/>
            <person name="Chapman S.B."/>
            <person name="Dewar J."/>
            <person name="Goldberg J."/>
            <person name="Griggs A."/>
            <person name="Gujja S."/>
            <person name="Hansen M."/>
            <person name="Howarth C."/>
            <person name="Imamovic A."/>
            <person name="Larimer J."/>
            <person name="McCowan C."/>
            <person name="Murphy C."/>
            <person name="Pearson M."/>
            <person name="Priest M."/>
            <person name="Roberts A."/>
            <person name="Saif S."/>
            <person name="Shea T."/>
            <person name="Sykes S."/>
            <person name="Wortman J."/>
            <person name="Nusbaum C."/>
            <person name="Birren B."/>
        </authorList>
    </citation>
    <scope>NUCLEOTIDE SEQUENCE [LARGE SCALE GENOMIC DNA]</scope>
    <source>
        <strain evidence="1">CBS 10737</strain>
    </source>
</reference>
<name>A0A1B9I2H5_9TREE</name>
<protein>
    <submittedName>
        <fullName evidence="1">Uncharacterized protein</fullName>
    </submittedName>
</protein>
<dbReference type="KEGG" id="kpin:30172617"/>
<keyword evidence="3" id="KW-1185">Reference proteome</keyword>
<dbReference type="EMBL" id="CP144523">
    <property type="protein sequence ID" value="WWC70227.1"/>
    <property type="molecule type" value="Genomic_DNA"/>
</dbReference>
<dbReference type="Proteomes" id="UP000094020">
    <property type="component" value="Chromosome 5"/>
</dbReference>
<organism evidence="1">
    <name type="scientific">Kwoniella pini CBS 10737</name>
    <dbReference type="NCBI Taxonomy" id="1296096"/>
    <lineage>
        <taxon>Eukaryota</taxon>
        <taxon>Fungi</taxon>
        <taxon>Dikarya</taxon>
        <taxon>Basidiomycota</taxon>
        <taxon>Agaricomycotina</taxon>
        <taxon>Tremellomycetes</taxon>
        <taxon>Tremellales</taxon>
        <taxon>Cryptococcaceae</taxon>
        <taxon>Kwoniella</taxon>
    </lineage>
</organism>
<reference evidence="1" key="3">
    <citation type="submission" date="2016-07" db="EMBL/GenBank/DDBJ databases">
        <title>Evolution of pathogenesis and genome organization in the Tremellales.</title>
        <authorList>
            <person name="Cuomo C."/>
            <person name="Litvintseva A."/>
            <person name="Heitman J."/>
            <person name="Chen Y."/>
            <person name="Sun S."/>
            <person name="Springer D."/>
            <person name="Dromer F."/>
            <person name="Young S."/>
            <person name="Zeng Q."/>
            <person name="Chapman S."/>
            <person name="Gujja S."/>
            <person name="Saif S."/>
            <person name="Birren B."/>
        </authorList>
    </citation>
    <scope>NUCLEOTIDE SEQUENCE</scope>
    <source>
        <strain evidence="1">CBS 10737</strain>
    </source>
</reference>